<dbReference type="PROSITE" id="PS51257">
    <property type="entry name" value="PROKAR_LIPOPROTEIN"/>
    <property type="match status" value="1"/>
</dbReference>
<proteinExistence type="predicted"/>
<dbReference type="KEGG" id="surl:BI350_09375"/>
<name>A0A1D8JG81_9BACL</name>
<evidence type="ECO:0000313" key="3">
    <source>
        <dbReference type="Proteomes" id="UP000185746"/>
    </source>
</evidence>
<dbReference type="AlphaFoldDB" id="A0A1D8JG81"/>
<organism evidence="2 3">
    <name type="scientific">Sporosarcina ureilytica</name>
    <dbReference type="NCBI Taxonomy" id="298596"/>
    <lineage>
        <taxon>Bacteria</taxon>
        <taxon>Bacillati</taxon>
        <taxon>Bacillota</taxon>
        <taxon>Bacilli</taxon>
        <taxon>Bacillales</taxon>
        <taxon>Caryophanaceae</taxon>
        <taxon>Sporosarcina</taxon>
    </lineage>
</organism>
<sequence length="71" mass="8191">MRKYMSSAGLSIILLVGCANNGNMQERNESPTKSVFKDTEDAWRDFEGRDLNNRMGENTYNDYSEVYKTVE</sequence>
<dbReference type="RefSeq" id="WP_075527860.1">
    <property type="nucleotide sequence ID" value="NZ_CP017560.1"/>
</dbReference>
<feature type="signal peptide" evidence="1">
    <location>
        <begin position="1"/>
        <end position="21"/>
    </location>
</feature>
<evidence type="ECO:0000313" key="2">
    <source>
        <dbReference type="EMBL" id="AOV07722.1"/>
    </source>
</evidence>
<protein>
    <recommendedName>
        <fullName evidence="4">Lipoprotein</fullName>
    </recommendedName>
</protein>
<evidence type="ECO:0000256" key="1">
    <source>
        <dbReference type="SAM" id="SignalP"/>
    </source>
</evidence>
<gene>
    <name evidence="2" type="ORF">BI350_09375</name>
</gene>
<dbReference type="EMBL" id="CP017560">
    <property type="protein sequence ID" value="AOV07722.1"/>
    <property type="molecule type" value="Genomic_DNA"/>
</dbReference>
<dbReference type="Proteomes" id="UP000185746">
    <property type="component" value="Chromosome"/>
</dbReference>
<keyword evidence="1" id="KW-0732">Signal</keyword>
<keyword evidence="3" id="KW-1185">Reference proteome</keyword>
<reference evidence="2 3" key="1">
    <citation type="submission" date="2016-09" db="EMBL/GenBank/DDBJ databases">
        <title>Complete genome sequence of the Lysinibacillus sphaericus LMG 22257, a specie of Bacillus with ureolytic activity that can effectively biodeposit calcium carbonate.</title>
        <authorList>
            <person name="Yan W."/>
        </authorList>
    </citation>
    <scope>NUCLEOTIDE SEQUENCE [LARGE SCALE GENOMIC DNA]</scope>
    <source>
        <strain evidence="2 3">LMG 22257</strain>
    </source>
</reference>
<accession>A0A1D8JG81</accession>
<feature type="chain" id="PRO_5039704898" description="Lipoprotein" evidence="1">
    <location>
        <begin position="22"/>
        <end position="71"/>
    </location>
</feature>
<evidence type="ECO:0008006" key="4">
    <source>
        <dbReference type="Google" id="ProtNLM"/>
    </source>
</evidence>